<sequence>IAPDPLTEADTKVTISYTEDGETRSADYEGLTVTKKDKLEKPSDKPDDGKNPDNSNPSDTNKPGSTTGTSGKTIVSGNSTTKNTSGKGSYSNTVKTGDMTPVFGIVLVLAVATVIIGGAITSIVIRKKKTEKEDDETDEQNKDE</sequence>
<keyword evidence="2" id="KW-1133">Transmembrane helix</keyword>
<proteinExistence type="predicted"/>
<dbReference type="EMBL" id="JAJCIS010000031">
    <property type="protein sequence ID" value="MCB7389531.1"/>
    <property type="molecule type" value="Genomic_DNA"/>
</dbReference>
<keyword evidence="2" id="KW-0472">Membrane</keyword>
<feature type="compositionally biased region" description="Polar residues" evidence="1">
    <location>
        <begin position="52"/>
        <end position="63"/>
    </location>
</feature>
<keyword evidence="2" id="KW-0812">Transmembrane</keyword>
<comment type="caution">
    <text evidence="3">The sequence shown here is derived from an EMBL/GenBank/DDBJ whole genome shotgun (WGS) entry which is preliminary data.</text>
</comment>
<feature type="compositionally biased region" description="Low complexity" evidence="1">
    <location>
        <begin position="64"/>
        <end position="77"/>
    </location>
</feature>
<feature type="non-terminal residue" evidence="3">
    <location>
        <position position="1"/>
    </location>
</feature>
<feature type="compositionally biased region" description="Basic and acidic residues" evidence="1">
    <location>
        <begin position="34"/>
        <end position="51"/>
    </location>
</feature>
<evidence type="ECO:0000313" key="4">
    <source>
        <dbReference type="Proteomes" id="UP001299546"/>
    </source>
</evidence>
<evidence type="ECO:0000256" key="1">
    <source>
        <dbReference type="SAM" id="MobiDB-lite"/>
    </source>
</evidence>
<accession>A0ABS8DMC0</accession>
<feature type="region of interest" description="Disordered" evidence="1">
    <location>
        <begin position="1"/>
        <end position="97"/>
    </location>
</feature>
<gene>
    <name evidence="3" type="ORF">LIZ65_19805</name>
</gene>
<protein>
    <submittedName>
        <fullName evidence="3">Uncharacterized protein</fullName>
    </submittedName>
</protein>
<evidence type="ECO:0000313" key="3">
    <source>
        <dbReference type="EMBL" id="MCB7389531.1"/>
    </source>
</evidence>
<organism evidence="3 4">
    <name type="scientific">Bariatricus massiliensis</name>
    <dbReference type="NCBI Taxonomy" id="1745713"/>
    <lineage>
        <taxon>Bacteria</taxon>
        <taxon>Bacillati</taxon>
        <taxon>Bacillota</taxon>
        <taxon>Clostridia</taxon>
        <taxon>Lachnospirales</taxon>
        <taxon>Lachnospiraceae</taxon>
        <taxon>Bariatricus</taxon>
    </lineage>
</organism>
<name>A0ABS8DMC0_9FIRM</name>
<dbReference type="RefSeq" id="WP_227183960.1">
    <property type="nucleotide sequence ID" value="NZ_JAJCIS010000031.1"/>
</dbReference>
<dbReference type="Proteomes" id="UP001299546">
    <property type="component" value="Unassembled WGS sequence"/>
</dbReference>
<reference evidence="3 4" key="1">
    <citation type="submission" date="2021-10" db="EMBL/GenBank/DDBJ databases">
        <title>Collection of gut derived symbiotic bacterial strains cultured from healthy donors.</title>
        <authorList>
            <person name="Lin H."/>
            <person name="Littmann E."/>
            <person name="Kohout C."/>
            <person name="Pamer E.G."/>
        </authorList>
    </citation>
    <scope>NUCLEOTIDE SEQUENCE [LARGE SCALE GENOMIC DNA]</scope>
    <source>
        <strain evidence="3 4">DFI.1.165</strain>
    </source>
</reference>
<feature type="compositionally biased region" description="Polar residues" evidence="1">
    <location>
        <begin position="78"/>
        <end position="95"/>
    </location>
</feature>
<keyword evidence="4" id="KW-1185">Reference proteome</keyword>
<feature type="transmembrane region" description="Helical" evidence="2">
    <location>
        <begin position="102"/>
        <end position="125"/>
    </location>
</feature>
<evidence type="ECO:0000256" key="2">
    <source>
        <dbReference type="SAM" id="Phobius"/>
    </source>
</evidence>